<dbReference type="Proteomes" id="UP001431783">
    <property type="component" value="Unassembled WGS sequence"/>
</dbReference>
<reference evidence="1 2" key="1">
    <citation type="submission" date="2023-03" db="EMBL/GenBank/DDBJ databases">
        <title>Genome insight into feeding habits of ladybird beetles.</title>
        <authorList>
            <person name="Li H.-S."/>
            <person name="Huang Y.-H."/>
            <person name="Pang H."/>
        </authorList>
    </citation>
    <scope>NUCLEOTIDE SEQUENCE [LARGE SCALE GENOMIC DNA]</scope>
    <source>
        <strain evidence="1">SYSU_2023b</strain>
        <tissue evidence="1">Whole body</tissue>
    </source>
</reference>
<name>A0AAW1TTX1_9CUCU</name>
<gene>
    <name evidence="1" type="ORF">WA026_011524</name>
</gene>
<organism evidence="1 2">
    <name type="scientific">Henosepilachna vigintioctopunctata</name>
    <dbReference type="NCBI Taxonomy" id="420089"/>
    <lineage>
        <taxon>Eukaryota</taxon>
        <taxon>Metazoa</taxon>
        <taxon>Ecdysozoa</taxon>
        <taxon>Arthropoda</taxon>
        <taxon>Hexapoda</taxon>
        <taxon>Insecta</taxon>
        <taxon>Pterygota</taxon>
        <taxon>Neoptera</taxon>
        <taxon>Endopterygota</taxon>
        <taxon>Coleoptera</taxon>
        <taxon>Polyphaga</taxon>
        <taxon>Cucujiformia</taxon>
        <taxon>Coccinelloidea</taxon>
        <taxon>Coccinellidae</taxon>
        <taxon>Epilachninae</taxon>
        <taxon>Epilachnini</taxon>
        <taxon>Henosepilachna</taxon>
    </lineage>
</organism>
<comment type="caution">
    <text evidence="1">The sequence shown here is derived from an EMBL/GenBank/DDBJ whole genome shotgun (WGS) entry which is preliminary data.</text>
</comment>
<sequence length="155" mass="17651">MQFNAKFPSNFTSSTLRKVEHQAKYLPSPQKPIRWSRRFPCEIMQAARSQSIRPWIIQCIIAILQIGRSDELICVPLNRNKFVGFGESPRKGRLRIRPASGPKLCMKCVGGSIAPSRARRVSRNSDEPFEKVKLEPLIGVNLKVRSYVIVEAEED</sequence>
<keyword evidence="2" id="KW-1185">Reference proteome</keyword>
<protein>
    <submittedName>
        <fullName evidence="1">Uncharacterized protein</fullName>
    </submittedName>
</protein>
<evidence type="ECO:0000313" key="1">
    <source>
        <dbReference type="EMBL" id="KAK9871250.1"/>
    </source>
</evidence>
<proteinExistence type="predicted"/>
<dbReference type="AlphaFoldDB" id="A0AAW1TTX1"/>
<dbReference type="EMBL" id="JARQZJ010000005">
    <property type="protein sequence ID" value="KAK9871250.1"/>
    <property type="molecule type" value="Genomic_DNA"/>
</dbReference>
<accession>A0AAW1TTX1</accession>
<evidence type="ECO:0000313" key="2">
    <source>
        <dbReference type="Proteomes" id="UP001431783"/>
    </source>
</evidence>